<reference evidence="4" key="1">
    <citation type="submission" date="2021-01" db="EMBL/GenBank/DDBJ databases">
        <title>Active Sulfur Cycling in an Early Earth Analoge.</title>
        <authorList>
            <person name="Hahn C.R."/>
            <person name="Youssef N.H."/>
            <person name="Elshahed M."/>
        </authorList>
    </citation>
    <scope>NUCLEOTIDE SEQUENCE</scope>
    <source>
        <strain evidence="4">Zod_Metabat.1151</strain>
    </source>
</reference>
<dbReference type="HAMAP" id="MF_02087">
    <property type="entry name" value="PLP_homeostasis"/>
    <property type="match status" value="1"/>
</dbReference>
<dbReference type="Proteomes" id="UP000809243">
    <property type="component" value="Unassembled WGS sequence"/>
</dbReference>
<dbReference type="NCBIfam" id="TIGR00044">
    <property type="entry name" value="YggS family pyridoxal phosphate-dependent enzyme"/>
    <property type="match status" value="1"/>
</dbReference>
<dbReference type="FunFam" id="3.20.20.10:FF:000018">
    <property type="entry name" value="Pyridoxal phosphate homeostasis protein"/>
    <property type="match status" value="1"/>
</dbReference>
<dbReference type="InterPro" id="IPR001608">
    <property type="entry name" value="Ala_racemase_N"/>
</dbReference>
<dbReference type="GO" id="GO:0030170">
    <property type="term" value="F:pyridoxal phosphate binding"/>
    <property type="evidence" value="ECO:0007669"/>
    <property type="project" value="UniProtKB-UniRule"/>
</dbReference>
<dbReference type="PANTHER" id="PTHR10146:SF14">
    <property type="entry name" value="PYRIDOXAL PHOSPHATE HOMEOSTASIS PROTEIN"/>
    <property type="match status" value="1"/>
</dbReference>
<keyword evidence="1 2" id="KW-0663">Pyridoxal phosphate</keyword>
<feature type="domain" description="Alanine racemase N-terminal" evidence="3">
    <location>
        <begin position="11"/>
        <end position="217"/>
    </location>
</feature>
<dbReference type="PIRSF" id="PIRSF004848">
    <property type="entry name" value="YBL036c_PLPDEIII"/>
    <property type="match status" value="1"/>
</dbReference>
<name>A0A939CAF9_9ARCH</name>
<sequence length="218" mass="24193">MSNSISRNFQKILQNISLACSKSGRPLDSVKVLAATKSQPIEKINAAIDAGISVCGENYVQEAERKISEIGNAVEWHFIGHLQGNKARKAVELFDCIQAVDSAKLARKINDAASGKFPIFIEVNIAREETKFGVPPEKLPSFYEELRQFPNLQVRGLFCMAPFLSAEEVRPYFQKMQKLSQELALNELSMGMSSDFQTAVEQGSTMVRVGTALFGERE</sequence>
<evidence type="ECO:0000313" key="5">
    <source>
        <dbReference type="Proteomes" id="UP000809243"/>
    </source>
</evidence>
<dbReference type="PANTHER" id="PTHR10146">
    <property type="entry name" value="PROLINE SYNTHETASE CO-TRANSCRIBED BACTERIAL HOMOLOG PROTEIN"/>
    <property type="match status" value="1"/>
</dbReference>
<dbReference type="AlphaFoldDB" id="A0A939CAF9"/>
<dbReference type="EMBL" id="JAFGDB010000077">
    <property type="protein sequence ID" value="MBN2067730.1"/>
    <property type="molecule type" value="Genomic_DNA"/>
</dbReference>
<evidence type="ECO:0000313" key="4">
    <source>
        <dbReference type="EMBL" id="MBN2067730.1"/>
    </source>
</evidence>
<evidence type="ECO:0000256" key="2">
    <source>
        <dbReference type="HAMAP-Rule" id="MF_02087"/>
    </source>
</evidence>
<comment type="similarity">
    <text evidence="2">Belongs to the pyridoxal phosphate-binding protein YggS/PROSC family.</text>
</comment>
<dbReference type="SUPFAM" id="SSF51419">
    <property type="entry name" value="PLP-binding barrel"/>
    <property type="match status" value="1"/>
</dbReference>
<dbReference type="Gene3D" id="3.20.20.10">
    <property type="entry name" value="Alanine racemase"/>
    <property type="match status" value="1"/>
</dbReference>
<comment type="caution">
    <text evidence="4">The sequence shown here is derived from an EMBL/GenBank/DDBJ whole genome shotgun (WGS) entry which is preliminary data.</text>
</comment>
<dbReference type="Pfam" id="PF01168">
    <property type="entry name" value="Ala_racemase_N"/>
    <property type="match status" value="1"/>
</dbReference>
<evidence type="ECO:0000256" key="1">
    <source>
        <dbReference type="ARBA" id="ARBA00022898"/>
    </source>
</evidence>
<organism evidence="4 5">
    <name type="scientific">Candidatus Iainarchaeum sp</name>
    <dbReference type="NCBI Taxonomy" id="3101447"/>
    <lineage>
        <taxon>Archaea</taxon>
        <taxon>Candidatus Iainarchaeota</taxon>
        <taxon>Candidatus Iainarchaeia</taxon>
        <taxon>Candidatus Iainarchaeales</taxon>
        <taxon>Candidatus Iainarchaeaceae</taxon>
        <taxon>Candidatus Iainarchaeum</taxon>
    </lineage>
</organism>
<proteinExistence type="inferred from homology"/>
<feature type="modified residue" description="N6-(pyridoxal phosphate)lysine" evidence="2">
    <location>
        <position position="37"/>
    </location>
</feature>
<evidence type="ECO:0000259" key="3">
    <source>
        <dbReference type="Pfam" id="PF01168"/>
    </source>
</evidence>
<accession>A0A939CAF9</accession>
<comment type="function">
    <text evidence="2">Pyridoxal 5'-phosphate (PLP)-binding protein, which is involved in PLP homeostasis.</text>
</comment>
<protein>
    <recommendedName>
        <fullName evidence="2">Pyridoxal phosphate homeostasis protein</fullName>
        <shortName evidence="2">PLP homeostasis protein</shortName>
    </recommendedName>
</protein>
<gene>
    <name evidence="4" type="ORF">JW744_04645</name>
</gene>
<dbReference type="CDD" id="cd00635">
    <property type="entry name" value="PLPDE_III_YBL036c_like"/>
    <property type="match status" value="1"/>
</dbReference>
<dbReference type="InterPro" id="IPR011078">
    <property type="entry name" value="PyrdxlP_homeostasis"/>
</dbReference>
<dbReference type="InterPro" id="IPR029066">
    <property type="entry name" value="PLP-binding_barrel"/>
</dbReference>